<proteinExistence type="predicted"/>
<dbReference type="InterPro" id="IPR036390">
    <property type="entry name" value="WH_DNA-bd_sf"/>
</dbReference>
<sequence length="175" mass="20642">MHEQIDYCERKKIRTINIKGENMRELLKWVSIINRYNTNYIDRKLADIGINNSQYFYVLHICNNPGITQDTIFEKILVNPSNITRALANLEKEGFITREPGVKDKRTWHLYPTEKSLECYDEILKITNGYVEELLSSFEKEEQELFMSMLKKVAFLAIDMNEEAKLEAKENGRKI</sequence>
<dbReference type="InterPro" id="IPR000835">
    <property type="entry name" value="HTH_MarR-typ"/>
</dbReference>
<evidence type="ECO:0000256" key="2">
    <source>
        <dbReference type="ARBA" id="ARBA00023125"/>
    </source>
</evidence>
<dbReference type="PROSITE" id="PS01117">
    <property type="entry name" value="HTH_MARR_1"/>
    <property type="match status" value="1"/>
</dbReference>
<evidence type="ECO:0000313" key="7">
    <source>
        <dbReference type="EMBL" id="CDT49859.1"/>
    </source>
</evidence>
<dbReference type="EMBL" id="LK932388">
    <property type="protein sequence ID" value="CDS85474.1"/>
    <property type="molecule type" value="Genomic_DNA"/>
</dbReference>
<keyword evidence="2" id="KW-0238">DNA-binding</keyword>
<dbReference type="GO" id="GO:0003677">
    <property type="term" value="F:DNA binding"/>
    <property type="evidence" value="ECO:0007669"/>
    <property type="project" value="UniProtKB-KW"/>
</dbReference>
<keyword evidence="3" id="KW-0804">Transcription</keyword>
<dbReference type="PRINTS" id="PR00598">
    <property type="entry name" value="HTHMARR"/>
</dbReference>
<dbReference type="RefSeq" id="WP_022621700.1">
    <property type="nucleotide sequence ID" value="NZ_BBYB01000097.1"/>
</dbReference>
<dbReference type="InterPro" id="IPR023187">
    <property type="entry name" value="Tscrpt_reg_MarR-type_CS"/>
</dbReference>
<dbReference type="Gene3D" id="1.10.10.10">
    <property type="entry name" value="Winged helix-like DNA-binding domain superfamily/Winged helix DNA-binding domain"/>
    <property type="match status" value="1"/>
</dbReference>
<dbReference type="InterPro" id="IPR036388">
    <property type="entry name" value="WH-like_DNA-bd_sf"/>
</dbReference>
<dbReference type="PANTHER" id="PTHR42756">
    <property type="entry name" value="TRANSCRIPTIONAL REGULATOR, MARR"/>
    <property type="match status" value="1"/>
</dbReference>
<dbReference type="SMART" id="SM00347">
    <property type="entry name" value="HTH_MARR"/>
    <property type="match status" value="1"/>
</dbReference>
<name>A0A069A3I5_CLODI</name>
<evidence type="ECO:0000256" key="3">
    <source>
        <dbReference type="ARBA" id="ARBA00023163"/>
    </source>
</evidence>
<accession>A0A069A3I5</accession>
<reference evidence="5" key="1">
    <citation type="submission" date="2014-07" db="EMBL/GenBank/DDBJ databases">
        <authorList>
            <person name="Monot Marc"/>
        </authorList>
    </citation>
    <scope>NUCLEOTIDE SEQUENCE</scope>
    <source>
        <strain evidence="7">7032989</strain>
        <strain evidence="5">7032994</strain>
    </source>
</reference>
<dbReference type="EMBL" id="LK932529">
    <property type="protein sequence ID" value="CDS89293.1"/>
    <property type="molecule type" value="Genomic_DNA"/>
</dbReference>
<dbReference type="EMBL" id="LK933205">
    <property type="protein sequence ID" value="CDT49859.1"/>
    <property type="molecule type" value="Genomic_DNA"/>
</dbReference>
<dbReference type="PROSITE" id="PS50995">
    <property type="entry name" value="HTH_MARR_2"/>
    <property type="match status" value="1"/>
</dbReference>
<protein>
    <submittedName>
        <fullName evidence="5">MarR family transcriptional regulator</fullName>
    </submittedName>
    <submittedName>
        <fullName evidence="6">Transcriptional regulator, MarR family</fullName>
    </submittedName>
</protein>
<dbReference type="PANTHER" id="PTHR42756:SF1">
    <property type="entry name" value="TRANSCRIPTIONAL REPRESSOR OF EMRAB OPERON"/>
    <property type="match status" value="1"/>
</dbReference>
<dbReference type="GO" id="GO:0003700">
    <property type="term" value="F:DNA-binding transcription factor activity"/>
    <property type="evidence" value="ECO:0007669"/>
    <property type="project" value="InterPro"/>
</dbReference>
<dbReference type="AlphaFoldDB" id="A0A069A3I5"/>
<organism evidence="5">
    <name type="scientific">Clostridioides difficile</name>
    <name type="common">Peptoclostridium difficile</name>
    <dbReference type="NCBI Taxonomy" id="1496"/>
    <lineage>
        <taxon>Bacteria</taxon>
        <taxon>Bacillati</taxon>
        <taxon>Bacillota</taxon>
        <taxon>Clostridia</taxon>
        <taxon>Peptostreptococcales</taxon>
        <taxon>Peptostreptococcaceae</taxon>
        <taxon>Clostridioides</taxon>
    </lineage>
</organism>
<dbReference type="SUPFAM" id="SSF46785">
    <property type="entry name" value="Winged helix' DNA-binding domain"/>
    <property type="match status" value="1"/>
</dbReference>
<evidence type="ECO:0000313" key="5">
    <source>
        <dbReference type="EMBL" id="CDS85474.1"/>
    </source>
</evidence>
<evidence type="ECO:0000256" key="1">
    <source>
        <dbReference type="ARBA" id="ARBA00023015"/>
    </source>
</evidence>
<keyword evidence="1" id="KW-0805">Transcription regulation</keyword>
<dbReference type="Pfam" id="PF01047">
    <property type="entry name" value="MarR"/>
    <property type="match status" value="1"/>
</dbReference>
<evidence type="ECO:0000313" key="6">
    <source>
        <dbReference type="EMBL" id="CDS89293.1"/>
    </source>
</evidence>
<gene>
    <name evidence="7" type="ORF">BN1095_520002</name>
    <name evidence="6" type="ORF">BN1096_740035</name>
    <name evidence="5" type="ORF">BN1097_500061</name>
</gene>
<evidence type="ECO:0000259" key="4">
    <source>
        <dbReference type="PROSITE" id="PS50995"/>
    </source>
</evidence>
<feature type="domain" description="HTH marR-type" evidence="4">
    <location>
        <begin position="23"/>
        <end position="155"/>
    </location>
</feature>